<dbReference type="Gene3D" id="3.40.50.12780">
    <property type="entry name" value="N-terminal domain of ligase-like"/>
    <property type="match status" value="1"/>
</dbReference>
<dbReference type="Proteomes" id="UP000325797">
    <property type="component" value="Chromosome"/>
</dbReference>
<dbReference type="GO" id="GO:0016779">
    <property type="term" value="F:nucleotidyltransferase activity"/>
    <property type="evidence" value="ECO:0007669"/>
    <property type="project" value="UniProtKB-KW"/>
</dbReference>
<dbReference type="EMBL" id="CP042582">
    <property type="protein sequence ID" value="QEX22236.1"/>
    <property type="molecule type" value="Genomic_DNA"/>
</dbReference>
<organism evidence="1 2">
    <name type="scientific">Hypericibacter adhaerens</name>
    <dbReference type="NCBI Taxonomy" id="2602016"/>
    <lineage>
        <taxon>Bacteria</taxon>
        <taxon>Pseudomonadati</taxon>
        <taxon>Pseudomonadota</taxon>
        <taxon>Alphaproteobacteria</taxon>
        <taxon>Rhodospirillales</taxon>
        <taxon>Dongiaceae</taxon>
        <taxon>Hypericibacter</taxon>
    </lineage>
</organism>
<dbReference type="AlphaFoldDB" id="A0A5J6N5L4"/>
<dbReference type="PANTHER" id="PTHR36932:SF1">
    <property type="entry name" value="CAPSULAR POLYSACCHARIDE BIOSYNTHESIS PROTEIN"/>
    <property type="match status" value="1"/>
</dbReference>
<dbReference type="OrthoDB" id="580775at2"/>
<keyword evidence="1" id="KW-0548">Nucleotidyltransferase</keyword>
<dbReference type="KEGG" id="hadh:FRZ61_21660"/>
<proteinExistence type="predicted"/>
<evidence type="ECO:0000313" key="2">
    <source>
        <dbReference type="Proteomes" id="UP000325797"/>
    </source>
</evidence>
<sequence length="439" mass="49718">MQRLQQRLHESQWWTPGQLRVAQFRQLKTLLRHAASVVPFYRERLMQAGFRAGMVLDEEAWSRLPVLTRAELQAQGEKLRANVLPARHGRTHEIRTSGSTGQPVRIRSSDLAQTWFRAIGLREALWQGRDFSGRFAIIRKLDRTDEALPPDGDQAPRWGDQSTYPFSTGPAFRLSLMASVRQQADWLLRRDPHYLLTYPSNLAALAGHCRDAGIRPASLRQVLSIAELLPPETRALVREVWGVPIADVYSCKEIGYLALQCPLHEDRFHVQSETVLLEVVDEAGRLCAPGEVGRVVATPLFNFAMPLLRYAIGDYAQFGEACSCGRGLPVLARVQGRVRNMMIGPDGARYWPSFGSRRFRELAPVRQHQFVQKSFERLEARFTVERPLTPEEEQALRAHIQTKLPIPFQIDFVYLEEIPVSAAGKLENFMSEVAPPPAA</sequence>
<keyword evidence="2" id="KW-1185">Reference proteome</keyword>
<gene>
    <name evidence="1" type="ORF">FRZ61_21660</name>
</gene>
<accession>A0A5J6N5L4</accession>
<protein>
    <submittedName>
        <fullName evidence="1">Adenylyltransferase</fullName>
    </submittedName>
</protein>
<dbReference type="RefSeq" id="WP_151117411.1">
    <property type="nucleotide sequence ID" value="NZ_CP042582.1"/>
</dbReference>
<reference evidence="1 2" key="1">
    <citation type="submission" date="2019-08" db="EMBL/GenBank/DDBJ databases">
        <title>Hyperibacter terrae gen. nov., sp. nov. and Hyperibacter viscosus sp. nov., two new members in the family Rhodospirillaceae isolated from the rhizosphere of Hypericum perforatum.</title>
        <authorList>
            <person name="Noviana Z."/>
        </authorList>
    </citation>
    <scope>NUCLEOTIDE SEQUENCE [LARGE SCALE GENOMIC DNA]</scope>
    <source>
        <strain evidence="1 2">R5959</strain>
    </source>
</reference>
<dbReference type="InterPro" id="IPR053158">
    <property type="entry name" value="CapK_Type1_Caps_Biosynth"/>
</dbReference>
<dbReference type="PANTHER" id="PTHR36932">
    <property type="entry name" value="CAPSULAR POLYSACCHARIDE BIOSYNTHESIS PROTEIN"/>
    <property type="match status" value="1"/>
</dbReference>
<name>A0A5J6N5L4_9PROT</name>
<dbReference type="SUPFAM" id="SSF56801">
    <property type="entry name" value="Acetyl-CoA synthetase-like"/>
    <property type="match status" value="1"/>
</dbReference>
<dbReference type="InterPro" id="IPR042099">
    <property type="entry name" value="ANL_N_sf"/>
</dbReference>
<keyword evidence="1" id="KW-0808">Transferase</keyword>
<evidence type="ECO:0000313" key="1">
    <source>
        <dbReference type="EMBL" id="QEX22236.1"/>
    </source>
</evidence>